<feature type="transmembrane region" description="Helical" evidence="5">
    <location>
        <begin position="528"/>
        <end position="547"/>
    </location>
</feature>
<feature type="transmembrane region" description="Helical" evidence="5">
    <location>
        <begin position="329"/>
        <end position="345"/>
    </location>
</feature>
<dbReference type="RefSeq" id="WP_166320067.1">
    <property type="nucleotide sequence ID" value="NZ_CP049866.1"/>
</dbReference>
<dbReference type="InterPro" id="IPR051784">
    <property type="entry name" value="Nod_factor_ABC_transporter"/>
</dbReference>
<dbReference type="InterPro" id="IPR013525">
    <property type="entry name" value="ABC2_TM"/>
</dbReference>
<comment type="caution">
    <text evidence="5">Lacks conserved residue(s) required for the propagation of feature annotation.</text>
</comment>
<keyword evidence="2 5" id="KW-0812">Transmembrane</keyword>
<dbReference type="Proteomes" id="UP000502035">
    <property type="component" value="Chromosome"/>
</dbReference>
<dbReference type="AlphaFoldDB" id="A0A6G7YIA0"/>
<keyword evidence="3 5" id="KW-1133">Transmembrane helix</keyword>
<dbReference type="InterPro" id="IPR047817">
    <property type="entry name" value="ABC2_TM_bact-type"/>
</dbReference>
<evidence type="ECO:0000256" key="3">
    <source>
        <dbReference type="ARBA" id="ARBA00022989"/>
    </source>
</evidence>
<feature type="transmembrane region" description="Helical" evidence="5">
    <location>
        <begin position="476"/>
        <end position="497"/>
    </location>
</feature>
<protein>
    <recommendedName>
        <fullName evidence="5">Transport permease protein</fullName>
    </recommendedName>
</protein>
<feature type="transmembrane region" description="Helical" evidence="5">
    <location>
        <begin position="407"/>
        <end position="434"/>
    </location>
</feature>
<feature type="transmembrane region" description="Helical" evidence="5">
    <location>
        <begin position="43"/>
        <end position="64"/>
    </location>
</feature>
<evidence type="ECO:0000313" key="8">
    <source>
        <dbReference type="Proteomes" id="UP000502035"/>
    </source>
</evidence>
<comment type="subcellular location">
    <subcellularLocation>
        <location evidence="5">Cell membrane</location>
        <topology evidence="5">Multi-pass membrane protein</topology>
    </subcellularLocation>
    <subcellularLocation>
        <location evidence="1">Membrane</location>
        <topology evidence="1">Multi-pass membrane protein</topology>
    </subcellularLocation>
</comment>
<feature type="transmembrane region" description="Helical" evidence="5">
    <location>
        <begin position="440"/>
        <end position="464"/>
    </location>
</feature>
<dbReference type="PANTHER" id="PTHR43229">
    <property type="entry name" value="NODULATION PROTEIN J"/>
    <property type="match status" value="1"/>
</dbReference>
<evidence type="ECO:0000256" key="1">
    <source>
        <dbReference type="ARBA" id="ARBA00004141"/>
    </source>
</evidence>
<comment type="similarity">
    <text evidence="5">Belongs to the ABC-2 integral membrane protein family.</text>
</comment>
<feature type="transmembrane region" description="Helical" evidence="5">
    <location>
        <begin position="84"/>
        <end position="104"/>
    </location>
</feature>
<dbReference type="KEGG" id="npi:G7071_15055"/>
<keyword evidence="5" id="KW-0813">Transport</keyword>
<organism evidence="7 8">
    <name type="scientific">Nocardioides piscis</name>
    <dbReference type="NCBI Taxonomy" id="2714938"/>
    <lineage>
        <taxon>Bacteria</taxon>
        <taxon>Bacillati</taxon>
        <taxon>Actinomycetota</taxon>
        <taxon>Actinomycetes</taxon>
        <taxon>Propionibacteriales</taxon>
        <taxon>Nocardioidaceae</taxon>
        <taxon>Nocardioides</taxon>
    </lineage>
</organism>
<dbReference type="GO" id="GO:0140359">
    <property type="term" value="F:ABC-type transporter activity"/>
    <property type="evidence" value="ECO:0007669"/>
    <property type="project" value="InterPro"/>
</dbReference>
<dbReference type="GO" id="GO:0005886">
    <property type="term" value="C:plasma membrane"/>
    <property type="evidence" value="ECO:0007669"/>
    <property type="project" value="UniProtKB-SubCell"/>
</dbReference>
<dbReference type="PROSITE" id="PS51012">
    <property type="entry name" value="ABC_TM2"/>
    <property type="match status" value="1"/>
</dbReference>
<name>A0A6G7YIA0_9ACTN</name>
<evidence type="ECO:0000256" key="5">
    <source>
        <dbReference type="RuleBase" id="RU361157"/>
    </source>
</evidence>
<feature type="transmembrane region" description="Helical" evidence="5">
    <location>
        <begin position="159"/>
        <end position="180"/>
    </location>
</feature>
<feature type="transmembrane region" description="Helical" evidence="5">
    <location>
        <begin position="248"/>
        <end position="269"/>
    </location>
</feature>
<feature type="transmembrane region" description="Helical" evidence="5">
    <location>
        <begin position="192"/>
        <end position="211"/>
    </location>
</feature>
<evidence type="ECO:0000256" key="2">
    <source>
        <dbReference type="ARBA" id="ARBA00022692"/>
    </source>
</evidence>
<gene>
    <name evidence="7" type="ORF">G7071_15055</name>
</gene>
<feature type="domain" description="ABC transmembrane type-2" evidence="6">
    <location>
        <begin position="330"/>
        <end position="554"/>
    </location>
</feature>
<accession>A0A6G7YIA0</accession>
<proteinExistence type="inferred from homology"/>
<evidence type="ECO:0000259" key="6">
    <source>
        <dbReference type="PROSITE" id="PS51012"/>
    </source>
</evidence>
<dbReference type="Pfam" id="PF01061">
    <property type="entry name" value="ABC2_membrane"/>
    <property type="match status" value="2"/>
</dbReference>
<dbReference type="PANTHER" id="PTHR43229:SF2">
    <property type="entry name" value="NODULATION PROTEIN J"/>
    <property type="match status" value="1"/>
</dbReference>
<feature type="transmembrane region" description="Helical" evidence="5">
    <location>
        <begin position="365"/>
        <end position="386"/>
    </location>
</feature>
<sequence length="557" mass="58690">MTALVTRARAPFARRTDERRPTSLRLFTDQLGYALRDLWRSRIALVFTFAFPLTFLVVMGALVGNDTVSADSPVRVMQFVTPSAAVMGALYGAFPTIAASLADARERGILKRVHGTPLPLWIHLGARTTAAVVFALGSLASMLLVGVVAYDVQIQWDTFAATAVTVLAAVTCFAVAGVAVAGLARSATAAQAVSIALAVLLSFVSGVTAYGEMPGWADRIARVFPLKALNDSLQEQFDPFASGAGWDLRALAVIGAWVAGAAVVARLTFRWDAPEGRARRRTRHGVVARSTLVARPLGHVASRVVGRPGWLSLVGDQTRWATQSALRDAGWVFFAIAMPVGLYAFNASLMGGSGVAEPDLGLQAAAGMIAWSVVVTVVVNIPEAVARARERGILKRLHGTPLQIQTYFAGRLVSALGLVLVTAALILVSGVLWFDLRVAWGGLPLAAGVLVLGTASLAACGLLLASVLPSSKAVTAVGLGIILPLAFFSDVFVFGVVPDWMETVGSFFPLKHLANSVADALAPAGPTVSWVSLVVMSAWLTGAGMLARRLFRWSSEP</sequence>
<evidence type="ECO:0000313" key="7">
    <source>
        <dbReference type="EMBL" id="QIK76542.1"/>
    </source>
</evidence>
<keyword evidence="4 5" id="KW-0472">Membrane</keyword>
<keyword evidence="5" id="KW-1003">Cell membrane</keyword>
<keyword evidence="8" id="KW-1185">Reference proteome</keyword>
<evidence type="ECO:0000256" key="4">
    <source>
        <dbReference type="ARBA" id="ARBA00023136"/>
    </source>
</evidence>
<feature type="transmembrane region" description="Helical" evidence="5">
    <location>
        <begin position="124"/>
        <end position="147"/>
    </location>
</feature>
<dbReference type="EMBL" id="CP049866">
    <property type="protein sequence ID" value="QIK76542.1"/>
    <property type="molecule type" value="Genomic_DNA"/>
</dbReference>
<reference evidence="7 8" key="1">
    <citation type="submission" date="2020-03" db="EMBL/GenBank/DDBJ databases">
        <title>Nocardioides sp. nov., isolated from fish.</title>
        <authorList>
            <person name="Hyun D.-W."/>
            <person name="Bae J.-W."/>
        </authorList>
    </citation>
    <scope>NUCLEOTIDE SEQUENCE [LARGE SCALE GENOMIC DNA]</scope>
    <source>
        <strain evidence="7 8">HDW12A</strain>
    </source>
</reference>